<dbReference type="Gene3D" id="1.20.120.450">
    <property type="entry name" value="dinb family like domain"/>
    <property type="match status" value="1"/>
</dbReference>
<proteinExistence type="predicted"/>
<dbReference type="InterPro" id="IPR017517">
    <property type="entry name" value="Maleyloyr_isom"/>
</dbReference>
<dbReference type="NCBIfam" id="TIGR03083">
    <property type="entry name" value="maleylpyruvate isomerase family mycothiol-dependent enzyme"/>
    <property type="match status" value="1"/>
</dbReference>
<reference evidence="4" key="1">
    <citation type="submission" date="2018-09" db="EMBL/GenBank/DDBJ databases">
        <authorList>
            <person name="Zhu H."/>
        </authorList>
    </citation>
    <scope>NUCLEOTIDE SEQUENCE [LARGE SCALE GENOMIC DNA]</scope>
    <source>
        <strain evidence="4">K1W22B-1</strain>
    </source>
</reference>
<dbReference type="InterPro" id="IPR013917">
    <property type="entry name" value="tRNA_wybutosine-synth"/>
</dbReference>
<evidence type="ECO:0000259" key="1">
    <source>
        <dbReference type="Pfam" id="PF08608"/>
    </source>
</evidence>
<evidence type="ECO:0000259" key="2">
    <source>
        <dbReference type="Pfam" id="PF11716"/>
    </source>
</evidence>
<dbReference type="Pfam" id="PF08608">
    <property type="entry name" value="Wyosine_form"/>
    <property type="match status" value="1"/>
</dbReference>
<dbReference type="InterPro" id="IPR034660">
    <property type="entry name" value="DinB/YfiT-like"/>
</dbReference>
<dbReference type="NCBIfam" id="TIGR03084">
    <property type="entry name" value="TIGR03084 family metal-binding protein"/>
    <property type="match status" value="1"/>
</dbReference>
<dbReference type="InterPro" id="IPR017518">
    <property type="entry name" value="CHP03084"/>
</dbReference>
<dbReference type="AlphaFoldDB" id="A0A3A5HBC8"/>
<dbReference type="EMBL" id="QYRP01000002">
    <property type="protein sequence ID" value="RJS47913.1"/>
    <property type="molecule type" value="Genomic_DNA"/>
</dbReference>
<dbReference type="Pfam" id="PF11716">
    <property type="entry name" value="MDMPI_N"/>
    <property type="match status" value="1"/>
</dbReference>
<name>A0A3A5HBC8_9ACTN</name>
<evidence type="ECO:0000313" key="4">
    <source>
        <dbReference type="Proteomes" id="UP000276542"/>
    </source>
</evidence>
<feature type="domain" description="Mycothiol-dependent maleylpyruvate isomerase metal-binding" evidence="2">
    <location>
        <begin position="15"/>
        <end position="148"/>
    </location>
</feature>
<dbReference type="GO" id="GO:0046872">
    <property type="term" value="F:metal ion binding"/>
    <property type="evidence" value="ECO:0007669"/>
    <property type="project" value="InterPro"/>
</dbReference>
<keyword evidence="4" id="KW-1185">Reference proteome</keyword>
<protein>
    <submittedName>
        <fullName evidence="3">TIGR03084 family protein</fullName>
    </submittedName>
</protein>
<feature type="domain" description="tRNA wybutosine-synthesis" evidence="1">
    <location>
        <begin position="187"/>
        <end position="228"/>
    </location>
</feature>
<evidence type="ECO:0000313" key="3">
    <source>
        <dbReference type="EMBL" id="RJS47913.1"/>
    </source>
</evidence>
<dbReference type="OrthoDB" id="113180at2"/>
<dbReference type="SUPFAM" id="SSF109854">
    <property type="entry name" value="DinB/YfiT-like putative metalloenzymes"/>
    <property type="match status" value="1"/>
</dbReference>
<organism evidence="3 4">
    <name type="scientific">Nocardioides cavernaquae</name>
    <dbReference type="NCBI Taxonomy" id="2321396"/>
    <lineage>
        <taxon>Bacteria</taxon>
        <taxon>Bacillati</taxon>
        <taxon>Actinomycetota</taxon>
        <taxon>Actinomycetes</taxon>
        <taxon>Propionibacteriales</taxon>
        <taxon>Nocardioidaceae</taxon>
        <taxon>Nocardioides</taxon>
    </lineage>
</organism>
<sequence>MKMSTLHQLLSDLVAETAVLDDLLAGLRDDEWETATPAEGWAVRDQVSHLAFFDEAAVVAATNPERFRTDAERLKALGPNFPDVVAAGFQETPVSELNTWFRNARSELIATFAKLDGKARMPWFGPDMSVTSCVTARLMETWAHTQDVLDAFGVVRKPTMRLRHVAHLGVRTMHFSFHLNGRPAPEAPVHVSLKAPDGSVWSWGPEDSHDRVEGDALDFCLVVTQRRNVADTGLVVSGPVASEWLTIAQAYAGAPGPGREPLISIRSVS</sequence>
<comment type="caution">
    <text evidence="3">The sequence shown here is derived from an EMBL/GenBank/DDBJ whole genome shotgun (WGS) entry which is preliminary data.</text>
</comment>
<accession>A0A3A5HBC8</accession>
<gene>
    <name evidence="3" type="ORF">D4739_11300</name>
</gene>
<dbReference type="Proteomes" id="UP000276542">
    <property type="component" value="Unassembled WGS sequence"/>
</dbReference>
<dbReference type="InterPro" id="IPR024344">
    <property type="entry name" value="MDMPI_metal-binding"/>
</dbReference>